<evidence type="ECO:0000256" key="7">
    <source>
        <dbReference type="PROSITE-ProRule" id="PRU00076"/>
    </source>
</evidence>
<feature type="compositionally biased region" description="Low complexity" evidence="8">
    <location>
        <begin position="1315"/>
        <end position="1334"/>
    </location>
</feature>
<keyword evidence="9" id="KW-1133">Transmembrane helix</keyword>
<evidence type="ECO:0000256" key="1">
    <source>
        <dbReference type="ARBA" id="ARBA00004613"/>
    </source>
</evidence>
<keyword evidence="4" id="KW-0732">Signal</keyword>
<feature type="compositionally biased region" description="Low complexity" evidence="8">
    <location>
        <begin position="986"/>
        <end position="996"/>
    </location>
</feature>
<feature type="region of interest" description="Disordered" evidence="8">
    <location>
        <begin position="1740"/>
        <end position="1759"/>
    </location>
</feature>
<evidence type="ECO:0000259" key="10">
    <source>
        <dbReference type="PROSITE" id="PS50024"/>
    </source>
</evidence>
<dbReference type="PROSITE" id="PS01186">
    <property type="entry name" value="EGF_2"/>
    <property type="match status" value="1"/>
</dbReference>
<feature type="compositionally biased region" description="Low complexity" evidence="8">
    <location>
        <begin position="1127"/>
        <end position="1137"/>
    </location>
</feature>
<feature type="compositionally biased region" description="Polar residues" evidence="8">
    <location>
        <begin position="966"/>
        <end position="981"/>
    </location>
</feature>
<feature type="compositionally biased region" description="Polar residues" evidence="8">
    <location>
        <begin position="868"/>
        <end position="887"/>
    </location>
</feature>
<evidence type="ECO:0000256" key="4">
    <source>
        <dbReference type="ARBA" id="ARBA00022729"/>
    </source>
</evidence>
<feature type="compositionally biased region" description="Polar residues" evidence="8">
    <location>
        <begin position="1106"/>
        <end position="1122"/>
    </location>
</feature>
<dbReference type="InterPro" id="IPR018143">
    <property type="entry name" value="Folate_rcpt-like"/>
</dbReference>
<feature type="region of interest" description="Disordered" evidence="8">
    <location>
        <begin position="1023"/>
        <end position="1043"/>
    </location>
</feature>
<feature type="region of interest" description="Disordered" evidence="8">
    <location>
        <begin position="822"/>
        <end position="854"/>
    </location>
</feature>
<dbReference type="Pfam" id="PF03024">
    <property type="entry name" value="Folate_rec"/>
    <property type="match status" value="1"/>
</dbReference>
<evidence type="ECO:0000256" key="6">
    <source>
        <dbReference type="ARBA" id="ARBA00023180"/>
    </source>
</evidence>
<feature type="region of interest" description="Disordered" evidence="8">
    <location>
        <begin position="868"/>
        <end position="901"/>
    </location>
</feature>
<feature type="compositionally biased region" description="Polar residues" evidence="8">
    <location>
        <begin position="727"/>
        <end position="746"/>
    </location>
</feature>
<name>A0A914BEP5_PATMI</name>
<dbReference type="SUPFAM" id="SSF57196">
    <property type="entry name" value="EGF/Laminin"/>
    <property type="match status" value="1"/>
</dbReference>
<feature type="compositionally biased region" description="Low complexity" evidence="8">
    <location>
        <begin position="1174"/>
        <end position="1183"/>
    </location>
</feature>
<dbReference type="Gene3D" id="2.120.10.30">
    <property type="entry name" value="TolB, C-terminal domain"/>
    <property type="match status" value="1"/>
</dbReference>
<evidence type="ECO:0000256" key="5">
    <source>
        <dbReference type="ARBA" id="ARBA00023157"/>
    </source>
</evidence>
<evidence type="ECO:0000256" key="3">
    <source>
        <dbReference type="ARBA" id="ARBA00022525"/>
    </source>
</evidence>
<feature type="compositionally biased region" description="Polar residues" evidence="8">
    <location>
        <begin position="772"/>
        <end position="793"/>
    </location>
</feature>
<feature type="compositionally biased region" description="Low complexity" evidence="8">
    <location>
        <begin position="1080"/>
        <end position="1091"/>
    </location>
</feature>
<feature type="compositionally biased region" description="Polar residues" evidence="8">
    <location>
        <begin position="1335"/>
        <end position="1357"/>
    </location>
</feature>
<dbReference type="Pfam" id="PF07995">
    <property type="entry name" value="GSDH"/>
    <property type="match status" value="1"/>
</dbReference>
<dbReference type="Gene3D" id="2.10.25.10">
    <property type="entry name" value="Laminin"/>
    <property type="match status" value="1"/>
</dbReference>
<feature type="region of interest" description="Disordered" evidence="8">
    <location>
        <begin position="1244"/>
        <end position="1277"/>
    </location>
</feature>
<dbReference type="InterPro" id="IPR000082">
    <property type="entry name" value="SEA_dom"/>
</dbReference>
<feature type="region of interest" description="Disordered" evidence="8">
    <location>
        <begin position="590"/>
        <end position="759"/>
    </location>
</feature>
<feature type="region of interest" description="Disordered" evidence="8">
    <location>
        <begin position="1057"/>
        <end position="1091"/>
    </location>
</feature>
<dbReference type="Pfam" id="PF00008">
    <property type="entry name" value="EGF"/>
    <property type="match status" value="1"/>
</dbReference>
<keyword evidence="6" id="KW-0325">Glycoprotein</keyword>
<feature type="region of interest" description="Disordered" evidence="8">
    <location>
        <begin position="1431"/>
        <end position="1453"/>
    </location>
</feature>
<comment type="caution">
    <text evidence="7">Lacks conserved residue(s) required for the propagation of feature annotation.</text>
</comment>
<evidence type="ECO:0000256" key="9">
    <source>
        <dbReference type="SAM" id="Phobius"/>
    </source>
</evidence>
<keyword evidence="7" id="KW-0245">EGF-like domain</keyword>
<evidence type="ECO:0000313" key="13">
    <source>
        <dbReference type="Proteomes" id="UP000887568"/>
    </source>
</evidence>
<dbReference type="PROSITE" id="PS00022">
    <property type="entry name" value="EGF_1"/>
    <property type="match status" value="1"/>
</dbReference>
<dbReference type="PROSITE" id="PS50024">
    <property type="entry name" value="SEA"/>
    <property type="match status" value="2"/>
</dbReference>
<comment type="subcellular location">
    <subcellularLocation>
        <location evidence="1">Secreted</location>
    </subcellularLocation>
</comment>
<feature type="region of interest" description="Disordered" evidence="8">
    <location>
        <begin position="1153"/>
        <end position="1183"/>
    </location>
</feature>
<feature type="compositionally biased region" description="Low complexity" evidence="8">
    <location>
        <begin position="1033"/>
        <end position="1043"/>
    </location>
</feature>
<feature type="domain" description="SEA" evidence="10">
    <location>
        <begin position="1773"/>
        <end position="1893"/>
    </location>
</feature>
<dbReference type="PANTHER" id="PTHR19328:SF75">
    <property type="entry name" value="ALDOSE SUGAR DEHYDROGENASE YLII"/>
    <property type="match status" value="1"/>
</dbReference>
<feature type="compositionally biased region" description="Polar residues" evidence="8">
    <location>
        <begin position="1383"/>
        <end position="1394"/>
    </location>
</feature>
<dbReference type="GO" id="GO:0005576">
    <property type="term" value="C:extracellular region"/>
    <property type="evidence" value="ECO:0007669"/>
    <property type="project" value="UniProtKB-SubCell"/>
</dbReference>
<dbReference type="RefSeq" id="XP_038074544.1">
    <property type="nucleotide sequence ID" value="XM_038218616.1"/>
</dbReference>
<keyword evidence="3" id="KW-0964">Secreted</keyword>
<feature type="compositionally biased region" description="Polar residues" evidence="8">
    <location>
        <begin position="680"/>
        <end position="699"/>
    </location>
</feature>
<sequence>MTTCNAHFIYFGTKSYFVVQILLSMIGDSTAHPQCLDFFPPFSFDQGDQPEFCTLYQDFGCCTLAKDRQIRQTFQTIVTEYNTMHGSLSSNCSNFLREILCQDCSPYAAHVFDGEDSPENIRQLPGLCSDYCTEFHRYCGQLVPFITTEELVRQAAADSAVEFCDRMAITDMDYCFPDVLTDDDLSKWVGEAQSGTGRSQCLCLEEFAGGLRNPIFAIHANDNTHRLFIGEQLGVIHVFLENRTRLETPFLDIRDSVTVKKFNGDERGLLGAAFHPNFTDNSKFYVFYTAGPRLNNIFIRISEFKVMANDKNRADVSTEKVILDEDQPFVNHNGGQLLFGLDGYLYASLGDGGAGGDPHNVALNKNSLLGKILRIDVDSQTGGRNYGIPPDNPFVGVVNTRPEIYAYGVRNSWRGSVDRGDRLTGYGKGRMFFGDVGQSSYEEVNIIVKGGNYGWRAKEGFSCFKSGQCNDQWLADEVLPIHSYPHSEGKCVIGGFVYRGCQSPNLNGKYIFGDFQYGRLFQLTENTTTNTWERQDICLGDSSVCKGNLLNTFPRYIMSFAEDERGEVYFMGKTEQSANNDRGQILKIVDPGRRGNPSECSTEVSTVVDNPTTPAESTTTADLTSTMEPRINQLPTSDSPITTGRPITTESPINERLATTDSESTTTADLTSTMEPRINQLPTNDSPITTSRPITTESPINGRLATTDSESTTTADLTSTMEPRINQLPTSDLPITTSRPITTESPINGRLATTDSESTTTADLTSAVEANINQLPTTDSQITTGRPITTESPINGRLATTDSESTTTADLTSTVEANINQLTTSDSPITTSRPITTESPINGRLATTDSESTTTADLTSTVEANINQLPTTDSQITTGRPITTESPINGRLATTDSESTTTADLTSTVEANINQLPTSDSPITTSRPITTESPINGRLATTDSESTTTVDFTSIVEVNINQLPTTDSPITTGRPITTESPINGRLATTDSESTTTADLTSTVEANINQVTTSDSPITTCRPITTESPINGRLATTDSESTTTADLTSTVEANINQLTTSDSPITTSRPITTESPINGRLATTDSESTTTADLTSTVEANINQLTTSDSPITTSRPITTESPINGRLATTDSESTTTADLTSTVEANINQLTTSDSPITTSRPITTESPINGRLATTDSESTTTADLTSTVEANINQLPTTDSQITTGRPITTESPINGRLATTDSESTTTADLTSTVEANINQLTTSDSPITTSRPITTESPINGRLATTDSESTTTADLTSTVEANINQLTTSDSPITTGRPITTESPINGRLATTDSESTTTADLTSTVEANINQVTTSDSPITTSRPITTESPINERLATTDSESLSTTDDHTSTDSSNKGGPSSSLPVLSTETNAAESTINQLITTESSTTGRSSTSELANDRLATTGSTLQLNTEESLSSSPLVTTETKAAESTINQLLSTESSTTGRLSTSEFADRLATTDSILQLTTEGSLSSSSLLSTETKAAESTINQLLTTESSTTGRSSTSEFTTDRLATTDSTLQLTTEVTVGLRILALNGISARFTADLTNSSSQAFRELSAQVTMAVLDILRGSPSTALVMDFVISSIRNGSLLVNGVAIFPTNSVIEANALVQVLNSAGSNDGDVSSSLTIDPSATYAAESLSSSPLVTTETKAAESTINQLLSTESSTTGRLSTSEFADRLATTDSILQLTTEGSLSSSSLLSTETKAAESTINQLLTTESSTTGRSSTSEFTTDRLATTDSTLQLTTEVTVGLRILALNGISARFTDDLTDSSSQAFRELSAQVTMAVLDILRGSPSTALVMDFVISSIRNGSLLVNGVAIFPTNSVIEANALVQVLNSAGSNDGDVSSSLTIDPSATYAAVPNQGCPTNYCTNGGICKQVGSPQDHVYSCECVEGYAGRLCENGGPDSEGDNFPVVVILAAVGVLVLAIVGLMAAVIMIHARFARSVEKPETNTPRYHHQRSFGVGFVDRATTRPPSQYWVRNLERDNFRLPYVVPDTPVEEFWGDAVYY</sequence>
<feature type="region of interest" description="Disordered" evidence="8">
    <location>
        <begin position="915"/>
        <end position="946"/>
    </location>
</feature>
<feature type="domain" description="SEA" evidence="10">
    <location>
        <begin position="1549"/>
        <end position="1669"/>
    </location>
</feature>
<feature type="compositionally biased region" description="Low complexity" evidence="8">
    <location>
        <begin position="657"/>
        <end position="673"/>
    </location>
</feature>
<feature type="compositionally biased region" description="Polar residues" evidence="8">
    <location>
        <begin position="1244"/>
        <end position="1263"/>
    </location>
</feature>
<feature type="compositionally biased region" description="Low complexity" evidence="8">
    <location>
        <begin position="845"/>
        <end position="854"/>
    </location>
</feature>
<dbReference type="PROSITE" id="PS50026">
    <property type="entry name" value="EGF_3"/>
    <property type="match status" value="1"/>
</dbReference>
<dbReference type="PANTHER" id="PTHR19328">
    <property type="entry name" value="HEDGEHOG-INTERACTING PROTEIN"/>
    <property type="match status" value="1"/>
</dbReference>
<feature type="region of interest" description="Disordered" evidence="8">
    <location>
        <begin position="1198"/>
        <end position="1231"/>
    </location>
</feature>
<feature type="compositionally biased region" description="Low complexity" evidence="8">
    <location>
        <begin position="1221"/>
        <end position="1231"/>
    </location>
</feature>
<dbReference type="OrthoDB" id="10266706at2759"/>
<evidence type="ECO:0000259" key="11">
    <source>
        <dbReference type="PROSITE" id="PS50026"/>
    </source>
</evidence>
<comment type="similarity">
    <text evidence="2">Belongs to the HHIP family.</text>
</comment>
<feature type="compositionally biased region" description="Polar residues" evidence="8">
    <location>
        <begin position="1153"/>
        <end position="1169"/>
    </location>
</feature>
<dbReference type="InterPro" id="IPR011041">
    <property type="entry name" value="Quinoprot_gluc/sorb_DH_b-prop"/>
</dbReference>
<feature type="compositionally biased region" description="Polar residues" evidence="8">
    <location>
        <begin position="822"/>
        <end position="840"/>
    </location>
</feature>
<feature type="compositionally biased region" description="Low complexity" evidence="8">
    <location>
        <begin position="1745"/>
        <end position="1759"/>
    </location>
</feature>
<feature type="compositionally biased region" description="Low complexity" evidence="8">
    <location>
        <begin position="1268"/>
        <end position="1277"/>
    </location>
</feature>
<feature type="region of interest" description="Disordered" evidence="8">
    <location>
        <begin position="1516"/>
        <end position="1537"/>
    </location>
</feature>
<organism evidence="12 13">
    <name type="scientific">Patiria miniata</name>
    <name type="common">Bat star</name>
    <name type="synonym">Asterina miniata</name>
    <dbReference type="NCBI Taxonomy" id="46514"/>
    <lineage>
        <taxon>Eukaryota</taxon>
        <taxon>Metazoa</taxon>
        <taxon>Echinodermata</taxon>
        <taxon>Eleutherozoa</taxon>
        <taxon>Asterozoa</taxon>
        <taxon>Asteroidea</taxon>
        <taxon>Valvatacea</taxon>
        <taxon>Valvatida</taxon>
        <taxon>Asterinidae</taxon>
        <taxon>Patiria</taxon>
    </lineage>
</organism>
<feature type="compositionally biased region" description="Low complexity" evidence="8">
    <location>
        <begin position="798"/>
        <end position="808"/>
    </location>
</feature>
<feature type="compositionally biased region" description="Polar residues" evidence="8">
    <location>
        <begin position="1198"/>
        <end position="1216"/>
    </location>
</feature>
<feature type="compositionally biased region" description="Polar residues" evidence="8">
    <location>
        <begin position="598"/>
        <end position="652"/>
    </location>
</feature>
<feature type="disulfide bond" evidence="7">
    <location>
        <begin position="1921"/>
        <end position="1930"/>
    </location>
</feature>
<dbReference type="InterPro" id="IPR000742">
    <property type="entry name" value="EGF"/>
</dbReference>
<proteinExistence type="inferred from homology"/>
<feature type="compositionally biased region" description="Low complexity" evidence="8">
    <location>
        <begin position="704"/>
        <end position="720"/>
    </location>
</feature>
<keyword evidence="9" id="KW-0472">Membrane</keyword>
<evidence type="ECO:0000256" key="2">
    <source>
        <dbReference type="ARBA" id="ARBA00010658"/>
    </source>
</evidence>
<dbReference type="SUPFAM" id="SSF82671">
    <property type="entry name" value="SEA domain"/>
    <property type="match status" value="2"/>
</dbReference>
<feature type="region of interest" description="Disordered" evidence="8">
    <location>
        <begin position="772"/>
        <end position="808"/>
    </location>
</feature>
<feature type="transmembrane region" description="Helical" evidence="9">
    <location>
        <begin position="1942"/>
        <end position="1968"/>
    </location>
</feature>
<keyword evidence="5 7" id="KW-1015">Disulfide bond</keyword>
<feature type="domain" description="EGF-like" evidence="11">
    <location>
        <begin position="1891"/>
        <end position="1931"/>
    </location>
</feature>
<dbReference type="Proteomes" id="UP000887568">
    <property type="component" value="Unplaced"/>
</dbReference>
<feature type="region of interest" description="Disordered" evidence="8">
    <location>
        <begin position="966"/>
        <end position="996"/>
    </location>
</feature>
<dbReference type="InterPro" id="IPR011042">
    <property type="entry name" value="6-blade_b-propeller_TolB-like"/>
</dbReference>
<feature type="compositionally biased region" description="Polar residues" evidence="8">
    <location>
        <begin position="1294"/>
        <end position="1310"/>
    </location>
</feature>
<protein>
    <submittedName>
        <fullName evidence="12">Uncharacterized protein</fullName>
    </submittedName>
</protein>
<evidence type="ECO:0000313" key="12">
    <source>
        <dbReference type="EnsemblMetazoa" id="XP_038074544.1"/>
    </source>
</evidence>
<dbReference type="InterPro" id="IPR036364">
    <property type="entry name" value="SEA_dom_sf"/>
</dbReference>
<keyword evidence="13" id="KW-1185">Reference proteome</keyword>
<dbReference type="SUPFAM" id="SSF50952">
    <property type="entry name" value="Soluble quinoprotein glucose dehydrogenase"/>
    <property type="match status" value="1"/>
</dbReference>
<feature type="compositionally biased region" description="Low complexity" evidence="8">
    <location>
        <begin position="892"/>
        <end position="901"/>
    </location>
</feature>
<keyword evidence="9" id="KW-0812">Transmembrane</keyword>
<feature type="compositionally biased region" description="Low complexity" evidence="8">
    <location>
        <begin position="1521"/>
        <end position="1535"/>
    </location>
</feature>
<dbReference type="GeneID" id="119742551"/>
<feature type="region of interest" description="Disordered" evidence="8">
    <location>
        <begin position="1294"/>
        <end position="1394"/>
    </location>
</feature>
<feature type="compositionally biased region" description="Polar residues" evidence="8">
    <location>
        <begin position="1057"/>
        <end position="1075"/>
    </location>
</feature>
<evidence type="ECO:0000256" key="8">
    <source>
        <dbReference type="SAM" id="MobiDB-lite"/>
    </source>
</evidence>
<feature type="region of interest" description="Disordered" evidence="8">
    <location>
        <begin position="1106"/>
        <end position="1137"/>
    </location>
</feature>
<dbReference type="InterPro" id="IPR012938">
    <property type="entry name" value="Glc/Sorbosone_DH"/>
</dbReference>
<reference evidence="12" key="1">
    <citation type="submission" date="2022-11" db="UniProtKB">
        <authorList>
            <consortium name="EnsemblMetazoa"/>
        </authorList>
    </citation>
    <scope>IDENTIFICATION</scope>
</reference>
<dbReference type="EnsemblMetazoa" id="XM_038218616.1">
    <property type="protein sequence ID" value="XP_038074544.1"/>
    <property type="gene ID" value="LOC119742551"/>
</dbReference>
<accession>A0A914BEP5</accession>